<gene>
    <name evidence="1" type="ORF">E2C01_087023</name>
</gene>
<evidence type="ECO:0000313" key="2">
    <source>
        <dbReference type="Proteomes" id="UP000324222"/>
    </source>
</evidence>
<dbReference type="EMBL" id="VSRR010089634">
    <property type="protein sequence ID" value="MPC91957.1"/>
    <property type="molecule type" value="Genomic_DNA"/>
</dbReference>
<sequence>MSDGLGTGAEVLYKVGLPRECREQGERRGAERRSIFCQKPKFSSAPLTRRMSEDVVSGAVLLPRHGRAARGRQGPGLTYTDQ</sequence>
<comment type="caution">
    <text evidence="1">The sequence shown here is derived from an EMBL/GenBank/DDBJ whole genome shotgun (WGS) entry which is preliminary data.</text>
</comment>
<protein>
    <submittedName>
        <fullName evidence="1">Uncharacterized protein</fullName>
    </submittedName>
</protein>
<accession>A0A5B7JF18</accession>
<organism evidence="1 2">
    <name type="scientific">Portunus trituberculatus</name>
    <name type="common">Swimming crab</name>
    <name type="synonym">Neptunus trituberculatus</name>
    <dbReference type="NCBI Taxonomy" id="210409"/>
    <lineage>
        <taxon>Eukaryota</taxon>
        <taxon>Metazoa</taxon>
        <taxon>Ecdysozoa</taxon>
        <taxon>Arthropoda</taxon>
        <taxon>Crustacea</taxon>
        <taxon>Multicrustacea</taxon>
        <taxon>Malacostraca</taxon>
        <taxon>Eumalacostraca</taxon>
        <taxon>Eucarida</taxon>
        <taxon>Decapoda</taxon>
        <taxon>Pleocyemata</taxon>
        <taxon>Brachyura</taxon>
        <taxon>Eubrachyura</taxon>
        <taxon>Portunoidea</taxon>
        <taxon>Portunidae</taxon>
        <taxon>Portuninae</taxon>
        <taxon>Portunus</taxon>
    </lineage>
</organism>
<reference evidence="1 2" key="1">
    <citation type="submission" date="2019-05" db="EMBL/GenBank/DDBJ databases">
        <title>Another draft genome of Portunus trituberculatus and its Hox gene families provides insights of decapod evolution.</title>
        <authorList>
            <person name="Jeong J.-H."/>
            <person name="Song I."/>
            <person name="Kim S."/>
            <person name="Choi T."/>
            <person name="Kim D."/>
            <person name="Ryu S."/>
            <person name="Kim W."/>
        </authorList>
    </citation>
    <scope>NUCLEOTIDE SEQUENCE [LARGE SCALE GENOMIC DNA]</scope>
    <source>
        <tissue evidence="1">Muscle</tissue>
    </source>
</reference>
<proteinExistence type="predicted"/>
<dbReference type="Proteomes" id="UP000324222">
    <property type="component" value="Unassembled WGS sequence"/>
</dbReference>
<dbReference type="AlphaFoldDB" id="A0A5B7JF18"/>
<keyword evidence="2" id="KW-1185">Reference proteome</keyword>
<name>A0A5B7JF18_PORTR</name>
<evidence type="ECO:0000313" key="1">
    <source>
        <dbReference type="EMBL" id="MPC91957.1"/>
    </source>
</evidence>